<dbReference type="InterPro" id="IPR029057">
    <property type="entry name" value="PRTase-like"/>
</dbReference>
<keyword evidence="4" id="KW-0328">Glycosyltransferase</keyword>
<dbReference type="InterPro" id="IPR005854">
    <property type="entry name" value="PurF"/>
</dbReference>
<evidence type="ECO:0000256" key="4">
    <source>
        <dbReference type="ARBA" id="ARBA00022676"/>
    </source>
</evidence>
<comment type="catalytic activity">
    <reaction evidence="10">
        <text>5-phospho-beta-D-ribosylamine + L-glutamate + diphosphate = 5-phospho-alpha-D-ribose 1-diphosphate + L-glutamine + H2O</text>
        <dbReference type="Rhea" id="RHEA:14905"/>
        <dbReference type="ChEBI" id="CHEBI:15377"/>
        <dbReference type="ChEBI" id="CHEBI:29985"/>
        <dbReference type="ChEBI" id="CHEBI:33019"/>
        <dbReference type="ChEBI" id="CHEBI:58017"/>
        <dbReference type="ChEBI" id="CHEBI:58359"/>
        <dbReference type="ChEBI" id="CHEBI:58681"/>
        <dbReference type="EC" id="2.4.2.14"/>
    </reaction>
    <physiologicalReaction direction="right-to-left" evidence="10">
        <dbReference type="Rhea" id="RHEA:14907"/>
    </physiologicalReaction>
</comment>
<name>A0ABP0H0J2_CLALP</name>
<evidence type="ECO:0000256" key="10">
    <source>
        <dbReference type="ARBA" id="ARBA00048545"/>
    </source>
</evidence>
<dbReference type="Pfam" id="PF13522">
    <property type="entry name" value="GATase_6"/>
    <property type="match status" value="1"/>
</dbReference>
<dbReference type="CDD" id="cd06223">
    <property type="entry name" value="PRTases_typeI"/>
    <property type="match status" value="1"/>
</dbReference>
<reference evidence="12 13" key="1">
    <citation type="submission" date="2024-02" db="EMBL/GenBank/DDBJ databases">
        <authorList>
            <person name="Daric V."/>
            <person name="Darras S."/>
        </authorList>
    </citation>
    <scope>NUCLEOTIDE SEQUENCE [LARGE SCALE GENOMIC DNA]</scope>
</reference>
<evidence type="ECO:0000256" key="3">
    <source>
        <dbReference type="ARBA" id="ARBA00011941"/>
    </source>
</evidence>
<evidence type="ECO:0000256" key="7">
    <source>
        <dbReference type="ARBA" id="ARBA00022962"/>
    </source>
</evidence>
<dbReference type="CDD" id="cd00715">
    <property type="entry name" value="GPATase_N"/>
    <property type="match status" value="1"/>
</dbReference>
<accession>A0ABP0H0J2</accession>
<comment type="similarity">
    <text evidence="2">In the C-terminal section; belongs to the purine/pyrimidine phosphoribosyltransferase family.</text>
</comment>
<dbReference type="EC" id="2.4.2.14" evidence="3"/>
<dbReference type="Gene3D" id="3.40.50.2020">
    <property type="match status" value="1"/>
</dbReference>
<proteinExistence type="inferred from homology"/>
<evidence type="ECO:0000256" key="5">
    <source>
        <dbReference type="ARBA" id="ARBA00022679"/>
    </source>
</evidence>
<dbReference type="InterPro" id="IPR017932">
    <property type="entry name" value="GATase_2_dom"/>
</dbReference>
<dbReference type="PROSITE" id="PS51278">
    <property type="entry name" value="GATASE_TYPE_2"/>
    <property type="match status" value="1"/>
</dbReference>
<evidence type="ECO:0000259" key="11">
    <source>
        <dbReference type="PROSITE" id="PS51278"/>
    </source>
</evidence>
<gene>
    <name evidence="12" type="ORF">CVLEPA_LOCUS29196</name>
</gene>
<dbReference type="InterPro" id="IPR000836">
    <property type="entry name" value="PRTase_dom"/>
</dbReference>
<dbReference type="Pfam" id="PF00156">
    <property type="entry name" value="Pribosyltran"/>
    <property type="match status" value="1"/>
</dbReference>
<keyword evidence="5" id="KW-0808">Transferase</keyword>
<sequence>MTSYDHDDKFHDECGVFACIASDSWPTELDVANIISLGLVGLQHRGQESAGIVTSSGNVGERLKIHKGMGLVSHAFTPHVLSQLNGNLGIGHTRYSTHGVSELSNCQPFVVDTQHGRIAVAHNGELVNKGSLRKEILNRGVGLSTGSDSELITQILCHPLDSESKNGGNWPGRLKNLMQQTPSAYSLVLLHGDTIYAARDPYGNRPLCIGRLVVHSGVEGHCSNHHDRHEMTEGWVVTSESCVFQSLGAELVREVLPGEIVKITKNGPMSMEKVPRPDKGSRYPAFCVFEYVYFARPDSIFEGQMVYNVRRRCGEQLAKESPVEADIISTVPESATPAAFGFAKEIGIPYDEVLAKNRYIGRTFIQPSTRLRKLAVAKKFGVLRENVQGKRIVVVDDSIVRGNTMSSIIRMLKEGGATEVHIRIASPPVRNPCYMGINIPTKQELLANRISVAETAKYLGADSVAYLTVEGLLKSVRAGIDTKEILYDDEEDLQRGTVQREPVENGSSGCQCNLSGCSCKETKKNQDMQSRQRIHLSEVGHCVACLTGEYPVPLDWYLDISYTREHHQFITESILNSMECLPVGLLVELDTQPTTENLKQALGSLASCKAMDKMPKRARIPSMLSQLKTYAICWLRHVVYMEDGWIPKELIYGTQQLETQKRKRKAVKQTGLHCQSSHATFICSWCQKGCHSSTGLVSHNRHCSQSRPRSGKTS</sequence>
<evidence type="ECO:0000256" key="6">
    <source>
        <dbReference type="ARBA" id="ARBA00022755"/>
    </source>
</evidence>
<evidence type="ECO:0000313" key="13">
    <source>
        <dbReference type="Proteomes" id="UP001642483"/>
    </source>
</evidence>
<dbReference type="Proteomes" id="UP001642483">
    <property type="component" value="Unassembled WGS sequence"/>
</dbReference>
<comment type="caution">
    <text evidence="12">The sequence shown here is derived from an EMBL/GenBank/DDBJ whole genome shotgun (WGS) entry which is preliminary data.</text>
</comment>
<evidence type="ECO:0000256" key="9">
    <source>
        <dbReference type="ARBA" id="ARBA00033776"/>
    </source>
</evidence>
<dbReference type="NCBIfam" id="TIGR01134">
    <property type="entry name" value="purF"/>
    <property type="match status" value="1"/>
</dbReference>
<dbReference type="HAMAP" id="MF_01931">
    <property type="entry name" value="PurF"/>
    <property type="match status" value="1"/>
</dbReference>
<dbReference type="SUPFAM" id="SSF56235">
    <property type="entry name" value="N-terminal nucleophile aminohydrolases (Ntn hydrolases)"/>
    <property type="match status" value="1"/>
</dbReference>
<organism evidence="12 13">
    <name type="scientific">Clavelina lepadiformis</name>
    <name type="common">Light-bulb sea squirt</name>
    <name type="synonym">Ascidia lepadiformis</name>
    <dbReference type="NCBI Taxonomy" id="159417"/>
    <lineage>
        <taxon>Eukaryota</taxon>
        <taxon>Metazoa</taxon>
        <taxon>Chordata</taxon>
        <taxon>Tunicata</taxon>
        <taxon>Ascidiacea</taxon>
        <taxon>Aplousobranchia</taxon>
        <taxon>Clavelinidae</taxon>
        <taxon>Clavelina</taxon>
    </lineage>
</organism>
<evidence type="ECO:0000313" key="12">
    <source>
        <dbReference type="EMBL" id="CAK8696000.1"/>
    </source>
</evidence>
<keyword evidence="13" id="KW-1185">Reference proteome</keyword>
<evidence type="ECO:0000256" key="8">
    <source>
        <dbReference type="ARBA" id="ARBA00033770"/>
    </source>
</evidence>
<dbReference type="InterPro" id="IPR029055">
    <property type="entry name" value="Ntn_hydrolases_N"/>
</dbReference>
<comment type="pathway">
    <text evidence="1">Purine metabolism; IMP biosynthesis via de novo pathway; N(1)-(5-phospho-D-ribosyl)glycinamide from 5-phospho-alpha-D-ribose 1-diphosphate: step 1/2.</text>
</comment>
<dbReference type="PANTHER" id="PTHR11907">
    <property type="entry name" value="AMIDOPHOSPHORIBOSYLTRANSFERASE"/>
    <property type="match status" value="1"/>
</dbReference>
<dbReference type="EMBL" id="CAWYQH010000152">
    <property type="protein sequence ID" value="CAK8696000.1"/>
    <property type="molecule type" value="Genomic_DNA"/>
</dbReference>
<dbReference type="SUPFAM" id="SSF53271">
    <property type="entry name" value="PRTase-like"/>
    <property type="match status" value="1"/>
</dbReference>
<dbReference type="InterPro" id="IPR035584">
    <property type="entry name" value="PurF_N"/>
</dbReference>
<evidence type="ECO:0000256" key="1">
    <source>
        <dbReference type="ARBA" id="ARBA00005209"/>
    </source>
</evidence>
<keyword evidence="6" id="KW-0658">Purine biosynthesis</keyword>
<feature type="domain" description="Glutamine amidotransferase type-2" evidence="11">
    <location>
        <begin position="14"/>
        <end position="266"/>
    </location>
</feature>
<evidence type="ECO:0000256" key="2">
    <source>
        <dbReference type="ARBA" id="ARBA00010138"/>
    </source>
</evidence>
<protein>
    <recommendedName>
        <fullName evidence="8">Amidophosphoribosyltransferase</fullName>
        <ecNumber evidence="3">2.4.2.14</ecNumber>
    </recommendedName>
    <alternativeName>
        <fullName evidence="9">Glutamine phosphoribosylpyrophosphate amidotransferase</fullName>
    </alternativeName>
</protein>
<keyword evidence="7" id="KW-0315">Glutamine amidotransferase</keyword>
<dbReference type="Gene3D" id="3.60.20.10">
    <property type="entry name" value="Glutamine Phosphoribosylpyrophosphate, subunit 1, domain 1"/>
    <property type="match status" value="1"/>
</dbReference>